<dbReference type="Proteomes" id="UP000324800">
    <property type="component" value="Unassembled WGS sequence"/>
</dbReference>
<accession>A0A5J4T4I8</accession>
<gene>
    <name evidence="1" type="ORF">EZS28_051209</name>
</gene>
<sequence>GGALRVRNVDVQIAASCRFRGNKPFFKNYKKLQWNIQAEEETILEANEESFVKKNQKMKNLTAGIFYMEIKLVSKQLQIRITEHTSSLVPKYRKSKESTALVIMVPSTLQKGNRLYPMGNLKIEVFEEGKKDKTLITLGFASLVEDDQYINTEKELKYLLPLELEEYMEKLWILRMKNGYGEEGVISKELNPKIK</sequence>
<protein>
    <submittedName>
        <fullName evidence="1">Uncharacterized protein</fullName>
    </submittedName>
</protein>
<comment type="caution">
    <text evidence="1">The sequence shown here is derived from an EMBL/GenBank/DDBJ whole genome shotgun (WGS) entry which is preliminary data.</text>
</comment>
<dbReference type="EMBL" id="SNRW01038459">
    <property type="protein sequence ID" value="KAA6353264.1"/>
    <property type="molecule type" value="Genomic_DNA"/>
</dbReference>
<feature type="non-terminal residue" evidence="1">
    <location>
        <position position="1"/>
    </location>
</feature>
<reference evidence="1 2" key="1">
    <citation type="submission" date="2019-03" db="EMBL/GenBank/DDBJ databases">
        <title>Single cell metagenomics reveals metabolic interactions within the superorganism composed of flagellate Streblomastix strix and complex community of Bacteroidetes bacteria on its surface.</title>
        <authorList>
            <person name="Treitli S.C."/>
            <person name="Kolisko M."/>
            <person name="Husnik F."/>
            <person name="Keeling P."/>
            <person name="Hampl V."/>
        </authorList>
    </citation>
    <scope>NUCLEOTIDE SEQUENCE [LARGE SCALE GENOMIC DNA]</scope>
    <source>
        <strain evidence="1">ST1C</strain>
    </source>
</reference>
<proteinExistence type="predicted"/>
<evidence type="ECO:0000313" key="2">
    <source>
        <dbReference type="Proteomes" id="UP000324800"/>
    </source>
</evidence>
<evidence type="ECO:0000313" key="1">
    <source>
        <dbReference type="EMBL" id="KAA6353264.1"/>
    </source>
</evidence>
<organism evidence="1 2">
    <name type="scientific">Streblomastix strix</name>
    <dbReference type="NCBI Taxonomy" id="222440"/>
    <lineage>
        <taxon>Eukaryota</taxon>
        <taxon>Metamonada</taxon>
        <taxon>Preaxostyla</taxon>
        <taxon>Oxymonadida</taxon>
        <taxon>Streblomastigidae</taxon>
        <taxon>Streblomastix</taxon>
    </lineage>
</organism>
<dbReference type="AlphaFoldDB" id="A0A5J4T4I8"/>
<name>A0A5J4T4I8_9EUKA</name>